<dbReference type="SMART" id="SM00199">
    <property type="entry name" value="SCY"/>
    <property type="match status" value="1"/>
</dbReference>
<comment type="caution">
    <text evidence="7">The sequence shown here is derived from an EMBL/GenBank/DDBJ whole genome shotgun (WGS) entry which is preliminary data.</text>
</comment>
<evidence type="ECO:0000313" key="8">
    <source>
        <dbReference type="Proteomes" id="UP001333110"/>
    </source>
</evidence>
<dbReference type="PANTHER" id="PTHR12015">
    <property type="entry name" value="SMALL INDUCIBLE CYTOKINE A"/>
    <property type="match status" value="1"/>
</dbReference>
<reference evidence="7 8" key="1">
    <citation type="journal article" date="2023" name="J. Hered.">
        <title>Chromosome-level genome of the wood stork (Mycteria americana) provides insight into avian chromosome evolution.</title>
        <authorList>
            <person name="Flamio R. Jr."/>
            <person name="Ramstad K.M."/>
        </authorList>
    </citation>
    <scope>NUCLEOTIDE SEQUENCE [LARGE SCALE GENOMIC DNA]</scope>
    <source>
        <strain evidence="7">JAX WOST 10</strain>
    </source>
</reference>
<keyword evidence="2" id="KW-0202">Cytokine</keyword>
<evidence type="ECO:0000313" key="7">
    <source>
        <dbReference type="EMBL" id="KAK4812165.1"/>
    </source>
</evidence>
<keyword evidence="8" id="KW-1185">Reference proteome</keyword>
<dbReference type="InterPro" id="IPR039809">
    <property type="entry name" value="Chemokine_b/g/d"/>
</dbReference>
<accession>A0AAN7RQM1</accession>
<sequence>MQEGTPRSGREQESPQGQAWESTNPSRLLSVRSPYGACCYKEMFIRQKIPASFIRSYEKTPSHCSRKAVRVELLKGKKYCVDPEEGWFQQYQQQKESTSSST</sequence>
<name>A0AAN7RQM1_MYCAM</name>
<feature type="region of interest" description="Disordered" evidence="5">
    <location>
        <begin position="1"/>
        <end position="26"/>
    </location>
</feature>
<comment type="subcellular location">
    <subcellularLocation>
        <location evidence="1">Secreted</location>
    </subcellularLocation>
</comment>
<evidence type="ECO:0000256" key="2">
    <source>
        <dbReference type="ARBA" id="ARBA00022514"/>
    </source>
</evidence>
<organism evidence="7 8">
    <name type="scientific">Mycteria americana</name>
    <name type="common">Wood stork</name>
    <dbReference type="NCBI Taxonomy" id="33587"/>
    <lineage>
        <taxon>Eukaryota</taxon>
        <taxon>Metazoa</taxon>
        <taxon>Chordata</taxon>
        <taxon>Craniata</taxon>
        <taxon>Vertebrata</taxon>
        <taxon>Euteleostomi</taxon>
        <taxon>Archelosauria</taxon>
        <taxon>Archosauria</taxon>
        <taxon>Dinosauria</taxon>
        <taxon>Saurischia</taxon>
        <taxon>Theropoda</taxon>
        <taxon>Coelurosauria</taxon>
        <taxon>Aves</taxon>
        <taxon>Neognathae</taxon>
        <taxon>Neoaves</taxon>
        <taxon>Aequornithes</taxon>
        <taxon>Ciconiiformes</taxon>
        <taxon>Ciconiidae</taxon>
        <taxon>Mycteria</taxon>
    </lineage>
</organism>
<dbReference type="Gene3D" id="2.40.50.40">
    <property type="match status" value="1"/>
</dbReference>
<protein>
    <recommendedName>
        <fullName evidence="6">Chemokine interleukin-8-like domain-containing protein</fullName>
    </recommendedName>
</protein>
<dbReference type="Pfam" id="PF00048">
    <property type="entry name" value="IL8"/>
    <property type="match status" value="1"/>
</dbReference>
<evidence type="ECO:0000256" key="4">
    <source>
        <dbReference type="ARBA" id="ARBA00022729"/>
    </source>
</evidence>
<feature type="compositionally biased region" description="Polar residues" evidence="5">
    <location>
        <begin position="14"/>
        <end position="26"/>
    </location>
</feature>
<keyword evidence="4" id="KW-0732">Signal</keyword>
<dbReference type="InterPro" id="IPR001811">
    <property type="entry name" value="Chemokine_IL8-like_dom"/>
</dbReference>
<dbReference type="SUPFAM" id="SSF54117">
    <property type="entry name" value="Interleukin 8-like chemokines"/>
    <property type="match status" value="1"/>
</dbReference>
<dbReference type="EMBL" id="JAUNZN010000015">
    <property type="protein sequence ID" value="KAK4812165.1"/>
    <property type="molecule type" value="Genomic_DNA"/>
</dbReference>
<dbReference type="CDD" id="cd00169">
    <property type="entry name" value="Chemokine"/>
    <property type="match status" value="1"/>
</dbReference>
<dbReference type="GO" id="GO:0006955">
    <property type="term" value="P:immune response"/>
    <property type="evidence" value="ECO:0007669"/>
    <property type="project" value="InterPro"/>
</dbReference>
<dbReference type="GO" id="GO:0008009">
    <property type="term" value="F:chemokine activity"/>
    <property type="evidence" value="ECO:0007669"/>
    <property type="project" value="InterPro"/>
</dbReference>
<evidence type="ECO:0000259" key="6">
    <source>
        <dbReference type="SMART" id="SM00199"/>
    </source>
</evidence>
<dbReference type="Proteomes" id="UP001333110">
    <property type="component" value="Unassembled WGS sequence"/>
</dbReference>
<dbReference type="GO" id="GO:0005615">
    <property type="term" value="C:extracellular space"/>
    <property type="evidence" value="ECO:0007669"/>
    <property type="project" value="UniProtKB-KW"/>
</dbReference>
<gene>
    <name evidence="7" type="ORF">QYF61_002268</name>
</gene>
<dbReference type="AlphaFoldDB" id="A0AAN7RQM1"/>
<dbReference type="InterPro" id="IPR036048">
    <property type="entry name" value="Interleukin_8-like_sf"/>
</dbReference>
<evidence type="ECO:0000256" key="3">
    <source>
        <dbReference type="ARBA" id="ARBA00022525"/>
    </source>
</evidence>
<keyword evidence="3" id="KW-0964">Secreted</keyword>
<proteinExistence type="predicted"/>
<dbReference type="PANTHER" id="PTHR12015:SF183">
    <property type="entry name" value="C-C MOTIF CHEMOKINE 3"/>
    <property type="match status" value="1"/>
</dbReference>
<feature type="domain" description="Chemokine interleukin-8-like" evidence="6">
    <location>
        <begin position="35"/>
        <end position="95"/>
    </location>
</feature>
<evidence type="ECO:0000256" key="5">
    <source>
        <dbReference type="SAM" id="MobiDB-lite"/>
    </source>
</evidence>
<evidence type="ECO:0000256" key="1">
    <source>
        <dbReference type="ARBA" id="ARBA00004613"/>
    </source>
</evidence>